<name>A0A9Q0MBV1_BLOTA</name>
<protein>
    <submittedName>
        <fullName evidence="1">Uncharacterized protein</fullName>
    </submittedName>
</protein>
<dbReference type="AlphaFoldDB" id="A0A9Q0MBV1"/>
<keyword evidence="2" id="KW-1185">Reference proteome</keyword>
<sequence>MVLPMPTHLQTRRGNRLSGKDGMCIVNDGKRERCHNLLIFHLQIQLFNVCECVLDSIGPLYAITFGVIDGRANAN</sequence>
<evidence type="ECO:0000313" key="1">
    <source>
        <dbReference type="EMBL" id="KAJ6221697.1"/>
    </source>
</evidence>
<dbReference type="Proteomes" id="UP001142055">
    <property type="component" value="Chromosome 1"/>
</dbReference>
<evidence type="ECO:0000313" key="2">
    <source>
        <dbReference type="Proteomes" id="UP001142055"/>
    </source>
</evidence>
<dbReference type="EMBL" id="JAPWDV010000001">
    <property type="protein sequence ID" value="KAJ6221697.1"/>
    <property type="molecule type" value="Genomic_DNA"/>
</dbReference>
<reference evidence="1" key="1">
    <citation type="submission" date="2022-12" db="EMBL/GenBank/DDBJ databases">
        <title>Genome assemblies of Blomia tropicalis.</title>
        <authorList>
            <person name="Cui Y."/>
        </authorList>
    </citation>
    <scope>NUCLEOTIDE SEQUENCE</scope>
    <source>
        <tissue evidence="1">Adult mites</tissue>
    </source>
</reference>
<gene>
    <name evidence="1" type="ORF">RDWZM_000242</name>
</gene>
<comment type="caution">
    <text evidence="1">The sequence shown here is derived from an EMBL/GenBank/DDBJ whole genome shotgun (WGS) entry which is preliminary data.</text>
</comment>
<organism evidence="1 2">
    <name type="scientific">Blomia tropicalis</name>
    <name type="common">Mite</name>
    <dbReference type="NCBI Taxonomy" id="40697"/>
    <lineage>
        <taxon>Eukaryota</taxon>
        <taxon>Metazoa</taxon>
        <taxon>Ecdysozoa</taxon>
        <taxon>Arthropoda</taxon>
        <taxon>Chelicerata</taxon>
        <taxon>Arachnida</taxon>
        <taxon>Acari</taxon>
        <taxon>Acariformes</taxon>
        <taxon>Sarcoptiformes</taxon>
        <taxon>Astigmata</taxon>
        <taxon>Glycyphagoidea</taxon>
        <taxon>Echimyopodidae</taxon>
        <taxon>Blomia</taxon>
    </lineage>
</organism>
<accession>A0A9Q0MBV1</accession>
<proteinExistence type="predicted"/>